<feature type="region of interest" description="Disordered" evidence="1">
    <location>
        <begin position="462"/>
        <end position="487"/>
    </location>
</feature>
<protein>
    <recommendedName>
        <fullName evidence="5">Competence protein A</fullName>
    </recommendedName>
</protein>
<dbReference type="KEGG" id="acaf:CA12_36980"/>
<dbReference type="AlphaFoldDB" id="A0A517PDW6"/>
<keyword evidence="2" id="KW-1133">Transmembrane helix</keyword>
<feature type="transmembrane region" description="Helical" evidence="2">
    <location>
        <begin position="309"/>
        <end position="330"/>
    </location>
</feature>
<sequence>MPETLALAWPRSAEDPLRGVVVDGAGKVGAAFETAAPVTSDGLKAALAKAKVTAKRTVVAVPRSRATIRRLDLPAVPDDDLPDLVRMQAATKSAAPLDQLAFDFLPVPASSGAAGRAALLATIPAKLLAEISKTTEAAGLNLASVGLAPVGAARLVSGQAPGEGTTLIVSRDGEFVELTLLAFGPDGPRVTNSHSAHPVGQDEEEWERTLLSECSRVLISHSSDLEDGLATVWGLGAESHRWAPRLAERLGGTPRPVEAWSELGLSGPSSTSAPGSLGGAVGLATGDQAVPALNFLAPRRRPEPEDTRLRTGLLAATALAIVVGGGWFVLSRQKANLQEQIAVLETRIASDEKFVKRNEPLLVEDAALSLWAAETTDSRTELARLDALLPGTDRLFLESFQLSPPTSRSRASIRADGFAESTNLVREVERDLAGAGYVVRPTQTARVTGREGYPVRFSLTAELPPEPAPSASAPTETAAANAGGASL</sequence>
<dbReference type="Gene3D" id="3.30.420.40">
    <property type="match status" value="1"/>
</dbReference>
<organism evidence="3 4">
    <name type="scientific">Alienimonas californiensis</name>
    <dbReference type="NCBI Taxonomy" id="2527989"/>
    <lineage>
        <taxon>Bacteria</taxon>
        <taxon>Pseudomonadati</taxon>
        <taxon>Planctomycetota</taxon>
        <taxon>Planctomycetia</taxon>
        <taxon>Planctomycetales</taxon>
        <taxon>Planctomycetaceae</taxon>
        <taxon>Alienimonas</taxon>
    </lineage>
</organism>
<accession>A0A517PDW6</accession>
<keyword evidence="2" id="KW-0812">Transmembrane</keyword>
<reference evidence="3 4" key="1">
    <citation type="submission" date="2019-02" db="EMBL/GenBank/DDBJ databases">
        <title>Deep-cultivation of Planctomycetes and their phenomic and genomic characterization uncovers novel biology.</title>
        <authorList>
            <person name="Wiegand S."/>
            <person name="Jogler M."/>
            <person name="Boedeker C."/>
            <person name="Pinto D."/>
            <person name="Vollmers J."/>
            <person name="Rivas-Marin E."/>
            <person name="Kohn T."/>
            <person name="Peeters S.H."/>
            <person name="Heuer A."/>
            <person name="Rast P."/>
            <person name="Oberbeckmann S."/>
            <person name="Bunk B."/>
            <person name="Jeske O."/>
            <person name="Meyerdierks A."/>
            <person name="Storesund J.E."/>
            <person name="Kallscheuer N."/>
            <person name="Luecker S."/>
            <person name="Lage O.M."/>
            <person name="Pohl T."/>
            <person name="Merkel B.J."/>
            <person name="Hornburger P."/>
            <person name="Mueller R.-W."/>
            <person name="Bruemmer F."/>
            <person name="Labrenz M."/>
            <person name="Spormann A.M."/>
            <person name="Op den Camp H."/>
            <person name="Overmann J."/>
            <person name="Amann R."/>
            <person name="Jetten M.S.M."/>
            <person name="Mascher T."/>
            <person name="Medema M.H."/>
            <person name="Devos D.P."/>
            <person name="Kaster A.-K."/>
            <person name="Ovreas L."/>
            <person name="Rohde M."/>
            <person name="Galperin M.Y."/>
            <person name="Jogler C."/>
        </authorList>
    </citation>
    <scope>NUCLEOTIDE SEQUENCE [LARGE SCALE GENOMIC DNA]</scope>
    <source>
        <strain evidence="3 4">CA12</strain>
    </source>
</reference>
<name>A0A517PDW6_9PLAN</name>
<dbReference type="RefSeq" id="WP_165700850.1">
    <property type="nucleotide sequence ID" value="NZ_CP036265.1"/>
</dbReference>
<evidence type="ECO:0000256" key="1">
    <source>
        <dbReference type="SAM" id="MobiDB-lite"/>
    </source>
</evidence>
<evidence type="ECO:0000313" key="4">
    <source>
        <dbReference type="Proteomes" id="UP000318741"/>
    </source>
</evidence>
<dbReference type="InterPro" id="IPR043129">
    <property type="entry name" value="ATPase_NBD"/>
</dbReference>
<gene>
    <name evidence="3" type="ORF">CA12_36980</name>
</gene>
<dbReference type="Proteomes" id="UP000318741">
    <property type="component" value="Chromosome"/>
</dbReference>
<dbReference type="EMBL" id="CP036265">
    <property type="protein sequence ID" value="QDT17570.1"/>
    <property type="molecule type" value="Genomic_DNA"/>
</dbReference>
<dbReference type="SUPFAM" id="SSF53067">
    <property type="entry name" value="Actin-like ATPase domain"/>
    <property type="match status" value="1"/>
</dbReference>
<evidence type="ECO:0008006" key="5">
    <source>
        <dbReference type="Google" id="ProtNLM"/>
    </source>
</evidence>
<evidence type="ECO:0000313" key="3">
    <source>
        <dbReference type="EMBL" id="QDT17570.1"/>
    </source>
</evidence>
<evidence type="ECO:0000256" key="2">
    <source>
        <dbReference type="SAM" id="Phobius"/>
    </source>
</evidence>
<proteinExistence type="predicted"/>
<keyword evidence="4" id="KW-1185">Reference proteome</keyword>
<keyword evidence="2" id="KW-0472">Membrane</keyword>
<dbReference type="Gene3D" id="3.30.1490.300">
    <property type="match status" value="1"/>
</dbReference>